<accession>A0A502GRC8</accession>
<reference evidence="2 3" key="1">
    <citation type="journal article" date="2019" name="Environ. Microbiol.">
        <title>Species interactions and distinct microbial communities in high Arctic permafrost affected cryosols are associated with the CH4 and CO2 gas fluxes.</title>
        <authorList>
            <person name="Altshuler I."/>
            <person name="Hamel J."/>
            <person name="Turney S."/>
            <person name="Magnuson E."/>
            <person name="Levesque R."/>
            <person name="Greer C."/>
            <person name="Whyte L.G."/>
        </authorList>
    </citation>
    <scope>NUCLEOTIDE SEQUENCE [LARGE SCALE GENOMIC DNA]</scope>
    <source>
        <strain evidence="2 3">E4</strain>
    </source>
</reference>
<keyword evidence="1" id="KW-0472">Membrane</keyword>
<dbReference type="InterPro" id="IPR009339">
    <property type="entry name" value="DUF998"/>
</dbReference>
<dbReference type="EMBL" id="RCZD01000001">
    <property type="protein sequence ID" value="TPG64709.1"/>
    <property type="molecule type" value="Genomic_DNA"/>
</dbReference>
<evidence type="ECO:0000313" key="3">
    <source>
        <dbReference type="Proteomes" id="UP000317663"/>
    </source>
</evidence>
<dbReference type="Proteomes" id="UP000317663">
    <property type="component" value="Unassembled WGS sequence"/>
</dbReference>
<keyword evidence="3" id="KW-1185">Reference proteome</keyword>
<feature type="transmembrane region" description="Helical" evidence="1">
    <location>
        <begin position="66"/>
        <end position="87"/>
    </location>
</feature>
<feature type="transmembrane region" description="Helical" evidence="1">
    <location>
        <begin position="137"/>
        <end position="155"/>
    </location>
</feature>
<sequence length="221" mass="24113">MSAKNYRKTCGALCFALGGVQYLLAEKITALSWVNPFYSYAANFISDLGVAQCGVMQDGRNLCSPLHAVMNGGFAFEGVLFFIACWLLRPLFTGAASKLFLLFGFLHGLGGVLIAFFHSDPQGTMLGSVSMHQSGAVLAIVGGNLTLLCAGWSQWNKPQWCTFSRLSWVLGMVGLLNVIILMMGLLPTGIAERGSVYTITFWQIFTGFYLLARGEILWRTV</sequence>
<gene>
    <name evidence="2" type="ORF">EAH77_00190</name>
</gene>
<protein>
    <submittedName>
        <fullName evidence="2">DUF998 domain-containing protein</fullName>
    </submittedName>
</protein>
<dbReference type="RefSeq" id="WP_140469798.1">
    <property type="nucleotide sequence ID" value="NZ_RCZD01000001.1"/>
</dbReference>
<name>A0A502GRC8_9GAMM</name>
<evidence type="ECO:0000256" key="1">
    <source>
        <dbReference type="SAM" id="Phobius"/>
    </source>
</evidence>
<keyword evidence="1" id="KW-0812">Transmembrane</keyword>
<comment type="caution">
    <text evidence="2">The sequence shown here is derived from an EMBL/GenBank/DDBJ whole genome shotgun (WGS) entry which is preliminary data.</text>
</comment>
<dbReference type="AlphaFoldDB" id="A0A502GRC8"/>
<keyword evidence="1" id="KW-1133">Transmembrane helix</keyword>
<dbReference type="Pfam" id="PF06197">
    <property type="entry name" value="DUF998"/>
    <property type="match status" value="1"/>
</dbReference>
<feature type="transmembrane region" description="Helical" evidence="1">
    <location>
        <begin position="167"/>
        <end position="188"/>
    </location>
</feature>
<feature type="transmembrane region" description="Helical" evidence="1">
    <location>
        <begin position="99"/>
        <end position="117"/>
    </location>
</feature>
<proteinExistence type="predicted"/>
<organism evidence="2 3">
    <name type="scientific">Ewingella americana</name>
    <dbReference type="NCBI Taxonomy" id="41202"/>
    <lineage>
        <taxon>Bacteria</taxon>
        <taxon>Pseudomonadati</taxon>
        <taxon>Pseudomonadota</taxon>
        <taxon>Gammaproteobacteria</taxon>
        <taxon>Enterobacterales</taxon>
        <taxon>Yersiniaceae</taxon>
        <taxon>Ewingella</taxon>
    </lineage>
</organism>
<feature type="transmembrane region" description="Helical" evidence="1">
    <location>
        <begin position="194"/>
        <end position="212"/>
    </location>
</feature>
<dbReference type="OrthoDB" id="5191116at2"/>
<evidence type="ECO:0000313" key="2">
    <source>
        <dbReference type="EMBL" id="TPG64709.1"/>
    </source>
</evidence>